<dbReference type="NCBIfam" id="TIGR01640">
    <property type="entry name" value="F_box_assoc_1"/>
    <property type="match status" value="2"/>
</dbReference>
<reference evidence="3" key="2">
    <citation type="submission" date="2021-12" db="EMBL/GenBank/DDBJ databases">
        <title>Resequencing data analysis of finger millet.</title>
        <authorList>
            <person name="Hatakeyama M."/>
            <person name="Aluri S."/>
            <person name="Balachadran M.T."/>
            <person name="Sivarajan S.R."/>
            <person name="Poveda L."/>
            <person name="Shimizu-Inatsugi R."/>
            <person name="Schlapbach R."/>
            <person name="Sreeman S.M."/>
            <person name="Shimizu K.K."/>
        </authorList>
    </citation>
    <scope>NUCLEOTIDE SEQUENCE</scope>
</reference>
<keyword evidence="4" id="KW-1185">Reference proteome</keyword>
<dbReference type="CDD" id="cd22157">
    <property type="entry name" value="F-box_AtFBW1-like"/>
    <property type="match status" value="1"/>
</dbReference>
<dbReference type="Pfam" id="PF00646">
    <property type="entry name" value="F-box"/>
    <property type="match status" value="2"/>
</dbReference>
<feature type="domain" description="F-box" evidence="1">
    <location>
        <begin position="18"/>
        <end position="60"/>
    </location>
</feature>
<sequence length="818" mass="91442">MPMRSNKRMKTEEAPSIIVPAVALPDEIVTEVLLCLPVKSLLRFRAVCRSWATTISSDEFCALHMARRAAPPKLLLVAPTAAYDATTLYSCSPHGPSADLLFTLDDVKGDFVDGVAAPCRGLTLLYDAVAPAYYVVNPSTRAFTRLPPCPDELYSSVGLAFDARAKEYKVMRLFTKQNDPDMTCEVYTLGGEHGDHWRPAAGRIPSNFTQTAVFALQTATYDNLPPVLANGSLHWLVGHKFSSFTDDPTVAIVKFSVADETFGWIQSLPFNTSGVHLAEIDGCLCAVRDLRHGSPDHSSSLLEIWKLQDDNAGVWFLDARIDFSHHTHRDLLEPRFLRVLGAIADDGRSARKIIIATSNHTVHAYDVKSRNIEAIIPSIAHTGANYRNKRNAMRMCLFEESLAPVHKTHQDTFFSSPMGKATKEILLRLPARSVVQSNLVCSQWRRLVEDKSFANFFAAHKRMENTIKIMLVSKGTGRFRRGTGPRLFFRFGPLQNSLTEAVNNRDTWLDTKVVCSKPCHGMNLLSTAEMDYLYNPCTGYSKTRSNPGTLARAPWETPRDVWRVPDNAFVVGNKNIGLGFNRIKQEHVAVVILYDRKDFESRDYHLTCSVWHCRTGSLQEGFGPLLPVNDMPPAYVAGVFYWMSDPRLGPCNEHAIVSFDIAEEAFDVIPCPSHIAKTQSTRRLFVVELWEKLCIVVADVDAEELVVWKLEHGEWDRAYTVSLRATSDYSLDSNIVVPLAVDSKDGKILLSTGKRIGIYDPESESIEELYATDEILRSGKLAGAGLYPVQSSVVPPIPMLYEESLVRYPRVISHRFAR</sequence>
<accession>A0AAV5BIN6</accession>
<protein>
    <recommendedName>
        <fullName evidence="1">F-box domain-containing protein</fullName>
    </recommendedName>
</protein>
<dbReference type="SUPFAM" id="SSF81383">
    <property type="entry name" value="F-box domain"/>
    <property type="match status" value="2"/>
</dbReference>
<dbReference type="PANTHER" id="PTHR31672">
    <property type="entry name" value="BNACNNG10540D PROTEIN"/>
    <property type="match status" value="1"/>
</dbReference>
<dbReference type="InterPro" id="IPR013187">
    <property type="entry name" value="F-box-assoc_dom_typ3"/>
</dbReference>
<evidence type="ECO:0000313" key="2">
    <source>
        <dbReference type="EMBL" id="GJM85532.1"/>
    </source>
</evidence>
<evidence type="ECO:0000313" key="3">
    <source>
        <dbReference type="EMBL" id="GJM86160.1"/>
    </source>
</evidence>
<dbReference type="EMBL" id="BQKI01000001">
    <property type="protein sequence ID" value="GJM86160.1"/>
    <property type="molecule type" value="Genomic_DNA"/>
</dbReference>
<dbReference type="InterPro" id="IPR017451">
    <property type="entry name" value="F-box-assoc_interact_dom"/>
</dbReference>
<dbReference type="PROSITE" id="PS50181">
    <property type="entry name" value="FBOX"/>
    <property type="match status" value="1"/>
</dbReference>
<reference evidence="3" key="1">
    <citation type="journal article" date="2018" name="DNA Res.">
        <title>Multiple hybrid de novo genome assembly of finger millet, an orphan allotetraploid crop.</title>
        <authorList>
            <person name="Hatakeyama M."/>
            <person name="Aluri S."/>
            <person name="Balachadran M.T."/>
            <person name="Sivarajan S.R."/>
            <person name="Patrignani A."/>
            <person name="Gruter S."/>
            <person name="Poveda L."/>
            <person name="Shimizu-Inatsugi R."/>
            <person name="Baeten J."/>
            <person name="Francoijs K.J."/>
            <person name="Nataraja K.N."/>
            <person name="Reddy Y.A.N."/>
            <person name="Phadnis S."/>
            <person name="Ravikumar R.L."/>
            <person name="Schlapbach R."/>
            <person name="Sreeman S.M."/>
            <person name="Shimizu K.K."/>
        </authorList>
    </citation>
    <scope>NUCLEOTIDE SEQUENCE</scope>
</reference>
<comment type="caution">
    <text evidence="3">The sequence shown here is derived from an EMBL/GenBank/DDBJ whole genome shotgun (WGS) entry which is preliminary data.</text>
</comment>
<proteinExistence type="predicted"/>
<dbReference type="InterPro" id="IPR006527">
    <property type="entry name" value="F-box-assoc_dom_typ1"/>
</dbReference>
<name>A0AAV5BIN6_ELECO</name>
<dbReference type="SMART" id="SM00256">
    <property type="entry name" value="FBOX"/>
    <property type="match status" value="2"/>
</dbReference>
<dbReference type="InterPro" id="IPR050796">
    <property type="entry name" value="SCF_F-box_component"/>
</dbReference>
<dbReference type="PANTHER" id="PTHR31672:SF2">
    <property type="entry name" value="F-BOX DOMAIN-CONTAINING PROTEIN"/>
    <property type="match status" value="1"/>
</dbReference>
<dbReference type="Proteomes" id="UP001054889">
    <property type="component" value="Unassembled WGS sequence"/>
</dbReference>
<organism evidence="3 4">
    <name type="scientific">Eleusine coracana subsp. coracana</name>
    <dbReference type="NCBI Taxonomy" id="191504"/>
    <lineage>
        <taxon>Eukaryota</taxon>
        <taxon>Viridiplantae</taxon>
        <taxon>Streptophyta</taxon>
        <taxon>Embryophyta</taxon>
        <taxon>Tracheophyta</taxon>
        <taxon>Spermatophyta</taxon>
        <taxon>Magnoliopsida</taxon>
        <taxon>Liliopsida</taxon>
        <taxon>Poales</taxon>
        <taxon>Poaceae</taxon>
        <taxon>PACMAD clade</taxon>
        <taxon>Chloridoideae</taxon>
        <taxon>Cynodonteae</taxon>
        <taxon>Eleusininae</taxon>
        <taxon>Eleusine</taxon>
    </lineage>
</organism>
<dbReference type="InterPro" id="IPR036047">
    <property type="entry name" value="F-box-like_dom_sf"/>
</dbReference>
<dbReference type="Pfam" id="PF07734">
    <property type="entry name" value="FBA_1"/>
    <property type="match status" value="1"/>
</dbReference>
<dbReference type="Gene3D" id="1.20.1280.50">
    <property type="match status" value="2"/>
</dbReference>
<evidence type="ECO:0000313" key="4">
    <source>
        <dbReference type="Proteomes" id="UP001054889"/>
    </source>
</evidence>
<dbReference type="EMBL" id="BQKI01000001">
    <property type="protein sequence ID" value="GJM85532.1"/>
    <property type="molecule type" value="Genomic_DNA"/>
</dbReference>
<dbReference type="InterPro" id="IPR001810">
    <property type="entry name" value="F-box_dom"/>
</dbReference>
<dbReference type="AlphaFoldDB" id="A0AAV5BIN6"/>
<gene>
    <name evidence="3" type="primary">ga01990</name>
    <name evidence="2" type="synonym">ga01303</name>
    <name evidence="2" type="ORF">PR202_ga01303</name>
    <name evidence="3" type="ORF">PR202_ga01990</name>
</gene>
<dbReference type="Pfam" id="PF08268">
    <property type="entry name" value="FBA_3"/>
    <property type="match status" value="1"/>
</dbReference>
<evidence type="ECO:0000259" key="1">
    <source>
        <dbReference type="PROSITE" id="PS50181"/>
    </source>
</evidence>